<name>E5E447_9CAUD</name>
<dbReference type="EMBL" id="GU911519">
    <property type="protein sequence ID" value="ADG36031.1"/>
    <property type="molecule type" value="Genomic_DNA"/>
</dbReference>
<keyword evidence="2" id="KW-1185">Reference proteome</keyword>
<dbReference type="GeneID" id="9925957"/>
<organism evidence="1 2">
    <name type="scientific">Acinetobacter phage Acj61</name>
    <dbReference type="NCBI Taxonomy" id="760732"/>
    <lineage>
        <taxon>Viruses</taxon>
        <taxon>Duplodnaviria</taxon>
        <taxon>Heunggongvirae</taxon>
        <taxon>Uroviricota</taxon>
        <taxon>Caudoviricetes</taxon>
        <taxon>Pantevenvirales</taxon>
        <taxon>Straboviridae</taxon>
        <taxon>Twarogvirinae</taxon>
        <taxon>Lasallevirus</taxon>
        <taxon>Lasallevirus Acj61</taxon>
        <taxon>Acinetobacter virus Acj61</taxon>
    </lineage>
</organism>
<dbReference type="RefSeq" id="YP_004009683.1">
    <property type="nucleotide sequence ID" value="NC_014661.1"/>
</dbReference>
<proteinExistence type="predicted"/>
<protein>
    <submittedName>
        <fullName evidence="1">Uncharacterized protein</fullName>
    </submittedName>
</protein>
<evidence type="ECO:0000313" key="1">
    <source>
        <dbReference type="EMBL" id="ADG36031.1"/>
    </source>
</evidence>
<gene>
    <name evidence="1" type="ORF">Acj61p066</name>
</gene>
<accession>E5E447</accession>
<sequence length="48" mass="5526">MRYLASLIAFAIWITGIVVAKGFWWTVGSIFIPPISWYLAIEYALTKF</sequence>
<evidence type="ECO:0000313" key="2">
    <source>
        <dbReference type="Proteomes" id="UP000008730"/>
    </source>
</evidence>
<dbReference type="Proteomes" id="UP000008730">
    <property type="component" value="Segment"/>
</dbReference>
<dbReference type="KEGG" id="vg:9925957"/>
<dbReference type="OrthoDB" id="29319at10239"/>
<reference evidence="1 2" key="1">
    <citation type="journal article" date="2010" name="Virol. J.">
        <title>Genomes of the T4-related bacteriophages as windows on microbial genome evolution.</title>
        <authorList>
            <person name="Petrov V.M."/>
            <person name="Ratnayaka S."/>
            <person name="Nolan J.M."/>
            <person name="Miller E.S."/>
            <person name="Karam J.D."/>
        </authorList>
    </citation>
    <scope>NUCLEOTIDE SEQUENCE [LARGE SCALE GENOMIC DNA]</scope>
</reference>